<gene>
    <name evidence="2" type="primary">Necator_chrIII.g9961</name>
    <name evidence="2" type="ORF">RB195_009196</name>
</gene>
<dbReference type="EMBL" id="JAVFWL010000003">
    <property type="protein sequence ID" value="KAK6741192.1"/>
    <property type="molecule type" value="Genomic_DNA"/>
</dbReference>
<proteinExistence type="predicted"/>
<feature type="compositionally biased region" description="Basic and acidic residues" evidence="1">
    <location>
        <begin position="384"/>
        <end position="393"/>
    </location>
</feature>
<evidence type="ECO:0000256" key="1">
    <source>
        <dbReference type="SAM" id="MobiDB-lite"/>
    </source>
</evidence>
<keyword evidence="3" id="KW-1185">Reference proteome</keyword>
<feature type="region of interest" description="Disordered" evidence="1">
    <location>
        <begin position="376"/>
        <end position="395"/>
    </location>
</feature>
<protein>
    <submittedName>
        <fullName evidence="2">Uncharacterized protein</fullName>
    </submittedName>
</protein>
<reference evidence="2 3" key="1">
    <citation type="submission" date="2023-08" db="EMBL/GenBank/DDBJ databases">
        <title>A Necator americanus chromosomal reference genome.</title>
        <authorList>
            <person name="Ilik V."/>
            <person name="Petrzelkova K.J."/>
            <person name="Pardy F."/>
            <person name="Fuh T."/>
            <person name="Niatou-Singa F.S."/>
            <person name="Gouil Q."/>
            <person name="Baker L."/>
            <person name="Ritchie M.E."/>
            <person name="Jex A.R."/>
            <person name="Gazzola D."/>
            <person name="Li H."/>
            <person name="Toshio Fujiwara R."/>
            <person name="Zhan B."/>
            <person name="Aroian R.V."/>
            <person name="Pafco B."/>
            <person name="Schwarz E.M."/>
        </authorList>
    </citation>
    <scope>NUCLEOTIDE SEQUENCE [LARGE SCALE GENOMIC DNA]</scope>
    <source>
        <strain evidence="2 3">Aroian</strain>
        <tissue evidence="2">Whole animal</tissue>
    </source>
</reference>
<accession>A0ABR1CTN1</accession>
<evidence type="ECO:0000313" key="3">
    <source>
        <dbReference type="Proteomes" id="UP001303046"/>
    </source>
</evidence>
<evidence type="ECO:0000313" key="2">
    <source>
        <dbReference type="EMBL" id="KAK6741192.1"/>
    </source>
</evidence>
<dbReference type="Proteomes" id="UP001303046">
    <property type="component" value="Unassembled WGS sequence"/>
</dbReference>
<organism evidence="2 3">
    <name type="scientific">Necator americanus</name>
    <name type="common">Human hookworm</name>
    <dbReference type="NCBI Taxonomy" id="51031"/>
    <lineage>
        <taxon>Eukaryota</taxon>
        <taxon>Metazoa</taxon>
        <taxon>Ecdysozoa</taxon>
        <taxon>Nematoda</taxon>
        <taxon>Chromadorea</taxon>
        <taxon>Rhabditida</taxon>
        <taxon>Rhabditina</taxon>
        <taxon>Rhabditomorpha</taxon>
        <taxon>Strongyloidea</taxon>
        <taxon>Ancylostomatidae</taxon>
        <taxon>Bunostominae</taxon>
        <taxon>Necator</taxon>
    </lineage>
</organism>
<comment type="caution">
    <text evidence="2">The sequence shown here is derived from an EMBL/GenBank/DDBJ whole genome shotgun (WGS) entry which is preliminary data.</text>
</comment>
<sequence>MMERRDGEENVMNCSHQFRFGVVEHDTKMTQLKSGYISFQRGSRVGTTNVSNNTSQNAISTPLCRKFIGDPMDRYLARIGLVKKMMPNDKGSSVFRAVCESLSMDQSEYLDLKQIVEEELLLRYRLQRLRTGLPAVNRLEDTLETITRLLRIDIHVYRNVGEQPQIYRCPKRSKKRPDKVMLCETARGHYDMVYPLKDHVHLAYAQTIIYNFLYVHTFGFSPATIKESIDRVRADMDAIGTDIKTPSPFAALSSMEQCFSFRTCDIEGKQFLPIWRPPIPYSAVKALDPSVYRNVAYDVFSKDRRRALERIGLSLLQQEFHQGTRCYLMEEESLQEAIVLASLDRNSRLIAVGGKEKKVKITDLVPYSQPVPVGSYHNSSTFSERGRDTKESVAAESGVESSAVVPSPTYATTSTCSIIPFFEYNFCESLTLQYGQYAVPIEYMPQYWESVSGNDTYELYTNYASTLQINAQHDSKSSLFLWTTKSQPLSYFQHLSRYYGLQSAPVQISESVYGFADGGNHD</sequence>
<name>A0ABR1CTN1_NECAM</name>